<dbReference type="SUPFAM" id="SSF56219">
    <property type="entry name" value="DNase I-like"/>
    <property type="match status" value="1"/>
</dbReference>
<keyword evidence="2" id="KW-0472">Membrane</keyword>
<keyword evidence="6" id="KW-1185">Reference proteome</keyword>
<dbReference type="InterPro" id="IPR036691">
    <property type="entry name" value="Endo/exonu/phosph_ase_sf"/>
</dbReference>
<feature type="domain" description="Endonuclease/exonuclease/phosphatase" evidence="3">
    <location>
        <begin position="128"/>
        <end position="325"/>
    </location>
</feature>
<dbReference type="Proteomes" id="UP000215043">
    <property type="component" value="Chromosome"/>
</dbReference>
<feature type="transmembrane region" description="Helical" evidence="2">
    <location>
        <begin position="42"/>
        <end position="60"/>
    </location>
</feature>
<name>A0A099D9L6_9ACTN</name>
<dbReference type="OrthoDB" id="4316587at2"/>
<evidence type="ECO:0000313" key="7">
    <source>
        <dbReference type="Proteomes" id="UP000215043"/>
    </source>
</evidence>
<dbReference type="HOGENOM" id="CLU_058628_0_0_11"/>
<sequence>MARRTTRHEPETASAPPSCGTPARRRWAVGALFRPWRVRDTVVAGFAALVSVVLLCHHLLPNPMGVGTLLDSFVPWVGLAVPLVALPASLARCRAAVLLLVPALVWGIVFGPSLLPSGRTGSGGVRVLTQNLYASNTAPRATLRDVSRTEADIVGLQEITAGTRQVAIETLRGRYPHHTTMGTVGLWSRYRLTDVRSVDLGLGWTRAVRATAHTPEGPMAVYVAHLPSLRPDSVEQRDRGLRRLGVAVAEEPVEDVVLLGDLNTASTDRALRSLTTRLPNEADEVTGGFGFTWPAAFPAVRLDHVLSRGTSVTDAEVVDTRGSDHHAVRATLGG</sequence>
<dbReference type="EMBL" id="JPMV01000013">
    <property type="protein sequence ID" value="KGI82030.1"/>
    <property type="molecule type" value="Genomic_DNA"/>
</dbReference>
<accession>A0A099D9L6</accession>
<dbReference type="Pfam" id="PF03372">
    <property type="entry name" value="Exo_endo_phos"/>
    <property type="match status" value="1"/>
</dbReference>
<dbReference type="Proteomes" id="UP000029737">
    <property type="component" value="Unassembled WGS sequence"/>
</dbReference>
<dbReference type="AlphaFoldDB" id="A0A099D9L6"/>
<evidence type="ECO:0000313" key="5">
    <source>
        <dbReference type="EMBL" id="KGI82030.1"/>
    </source>
</evidence>
<feature type="transmembrane region" description="Helical" evidence="2">
    <location>
        <begin position="97"/>
        <end position="115"/>
    </location>
</feature>
<keyword evidence="2" id="KW-1133">Transmembrane helix</keyword>
<proteinExistence type="predicted"/>
<evidence type="ECO:0000256" key="2">
    <source>
        <dbReference type="SAM" id="Phobius"/>
    </source>
</evidence>
<evidence type="ECO:0000313" key="6">
    <source>
        <dbReference type="Proteomes" id="UP000029737"/>
    </source>
</evidence>
<feature type="transmembrane region" description="Helical" evidence="2">
    <location>
        <begin position="72"/>
        <end position="90"/>
    </location>
</feature>
<gene>
    <name evidence="4" type="ORF">CDG81_09850</name>
    <name evidence="5" type="ORF">IL38_06755</name>
</gene>
<organism evidence="4 7">
    <name type="scientific">Actinopolyspora erythraea</name>
    <dbReference type="NCBI Taxonomy" id="414996"/>
    <lineage>
        <taxon>Bacteria</taxon>
        <taxon>Bacillati</taxon>
        <taxon>Actinomycetota</taxon>
        <taxon>Actinomycetes</taxon>
        <taxon>Actinopolysporales</taxon>
        <taxon>Actinopolysporaceae</taxon>
        <taxon>Actinopolyspora</taxon>
    </lineage>
</organism>
<feature type="region of interest" description="Disordered" evidence="1">
    <location>
        <begin position="1"/>
        <end position="21"/>
    </location>
</feature>
<evidence type="ECO:0000256" key="1">
    <source>
        <dbReference type="SAM" id="MobiDB-lite"/>
    </source>
</evidence>
<dbReference type="KEGG" id="aey:CDG81_09850"/>
<dbReference type="InterPro" id="IPR005135">
    <property type="entry name" value="Endo/exonuclease/phosphatase"/>
</dbReference>
<keyword evidence="2" id="KW-0812">Transmembrane</keyword>
<dbReference type="GO" id="GO:0003824">
    <property type="term" value="F:catalytic activity"/>
    <property type="evidence" value="ECO:0007669"/>
    <property type="project" value="InterPro"/>
</dbReference>
<dbReference type="Gene3D" id="3.60.10.10">
    <property type="entry name" value="Endonuclease/exonuclease/phosphatase"/>
    <property type="match status" value="1"/>
</dbReference>
<dbReference type="eggNOG" id="COG3021">
    <property type="taxonomic scope" value="Bacteria"/>
</dbReference>
<dbReference type="EMBL" id="CP022752">
    <property type="protein sequence ID" value="ASU78536.1"/>
    <property type="molecule type" value="Genomic_DNA"/>
</dbReference>
<reference evidence="4 7" key="2">
    <citation type="submission" date="2017-08" db="EMBL/GenBank/DDBJ databases">
        <title>The complete genome sequence of moderately halophilic actinomycete Actinopolyspora erythraea YIM 90600, the producer of novel erythromycin, novel actinopolysporins A-C and tubercidin.</title>
        <authorList>
            <person name="Yin M."/>
            <person name="Tang S."/>
        </authorList>
    </citation>
    <scope>NUCLEOTIDE SEQUENCE [LARGE SCALE GENOMIC DNA]</scope>
    <source>
        <strain evidence="4 7">YIM 90600</strain>
    </source>
</reference>
<protein>
    <submittedName>
        <fullName evidence="5">Membrane protein</fullName>
    </submittedName>
</protein>
<evidence type="ECO:0000259" key="3">
    <source>
        <dbReference type="Pfam" id="PF03372"/>
    </source>
</evidence>
<reference evidence="5 6" key="1">
    <citation type="journal article" date="2014" name="PLoS ONE">
        <title>Identification and Characterization of a New Erythromycin Biosynthetic Gene Cluster in Actinopolyspora erythraea YIM90600, a Novel Erythronolide-Producing Halophilic Actinomycete Isolated from Salt Field.</title>
        <authorList>
            <person name="Chen D."/>
            <person name="Feng J."/>
            <person name="Huang L."/>
            <person name="Zhang Q."/>
            <person name="Wu J."/>
            <person name="Zhu X."/>
            <person name="Duan Y."/>
            <person name="Xu Z."/>
        </authorList>
    </citation>
    <scope>NUCLEOTIDE SEQUENCE [LARGE SCALE GENOMIC DNA]</scope>
    <source>
        <strain evidence="5 6">YIM90600</strain>
    </source>
</reference>
<evidence type="ECO:0000313" key="4">
    <source>
        <dbReference type="EMBL" id="ASU78536.1"/>
    </source>
</evidence>